<dbReference type="InterPro" id="IPR056594">
    <property type="entry name" value="AT5G49610-like_b-prop"/>
</dbReference>
<dbReference type="EMBL" id="OZ075118">
    <property type="protein sequence ID" value="CAL5091993.1"/>
    <property type="molecule type" value="Genomic_DNA"/>
</dbReference>
<gene>
    <name evidence="2" type="ORF">URODEC1_LOCUS114678</name>
</gene>
<organism evidence="2 3">
    <name type="scientific">Urochloa decumbens</name>
    <dbReference type="NCBI Taxonomy" id="240449"/>
    <lineage>
        <taxon>Eukaryota</taxon>
        <taxon>Viridiplantae</taxon>
        <taxon>Streptophyta</taxon>
        <taxon>Embryophyta</taxon>
        <taxon>Tracheophyta</taxon>
        <taxon>Spermatophyta</taxon>
        <taxon>Magnoliopsida</taxon>
        <taxon>Liliopsida</taxon>
        <taxon>Poales</taxon>
        <taxon>Poaceae</taxon>
        <taxon>PACMAD clade</taxon>
        <taxon>Panicoideae</taxon>
        <taxon>Panicodae</taxon>
        <taxon>Paniceae</taxon>
        <taxon>Melinidinae</taxon>
        <taxon>Urochloa</taxon>
    </lineage>
</organism>
<keyword evidence="3" id="KW-1185">Reference proteome</keyword>
<dbReference type="Pfam" id="PF23635">
    <property type="entry name" value="Beta-prop_AT5G49610-like"/>
    <property type="match status" value="1"/>
</dbReference>
<name>A0ABC9GC63_9POAL</name>
<dbReference type="PANTHER" id="PTHR32133:SF297">
    <property type="entry name" value="F-BOX DOMAIN-CONTAINING PROTEIN"/>
    <property type="match status" value="1"/>
</dbReference>
<reference evidence="2 3" key="2">
    <citation type="submission" date="2024-10" db="EMBL/GenBank/DDBJ databases">
        <authorList>
            <person name="Ryan C."/>
        </authorList>
    </citation>
    <scope>NUCLEOTIDE SEQUENCE [LARGE SCALE GENOMIC DNA]</scope>
</reference>
<proteinExistence type="predicted"/>
<evidence type="ECO:0000313" key="2">
    <source>
        <dbReference type="EMBL" id="CAL5091993.1"/>
    </source>
</evidence>
<sequence>MLGFFCNIAAYAESEDASTAGFVATAAFCSPDTNLGDFNPLDARHGRVLLHIFGSSEDVLVVWDPIANDALEVLVPDLPQYTYSWTAAVLCAARGPCDHLDCHRGPFLLVTMGSAAAEAFICTYSSDAGTWSEPITTELLLDDVSLMPSVLVGNALYFGFLMRKSLLKYDLESHEMSVIGVPNTFYLLRHFLLDGGLALATIHESKLCIWRKAGPEVRAGWTQDRVIELETLLPADAFSNLSNVVGCADGIDVIFLRAGLMLFTFDLKTYEVKMVCKGKNIYCAIPYMSFYTPELGAACTELQMKDQACVPQVLEKLKLPMSELLDQRKIE</sequence>
<dbReference type="PANTHER" id="PTHR32133">
    <property type="entry name" value="OS07G0120400 PROTEIN"/>
    <property type="match status" value="1"/>
</dbReference>
<dbReference type="Proteomes" id="UP001497457">
    <property type="component" value="Chromosome 8b"/>
</dbReference>
<evidence type="ECO:0000259" key="1">
    <source>
        <dbReference type="Pfam" id="PF23635"/>
    </source>
</evidence>
<dbReference type="AlphaFoldDB" id="A0ABC9GC63"/>
<reference evidence="3" key="1">
    <citation type="submission" date="2024-06" db="EMBL/GenBank/DDBJ databases">
        <authorList>
            <person name="Ryan C."/>
        </authorList>
    </citation>
    <scope>NUCLEOTIDE SEQUENCE [LARGE SCALE GENOMIC DNA]</scope>
</reference>
<protein>
    <recommendedName>
        <fullName evidence="1">F-box protein AT5G49610-like beta-propeller domain-containing protein</fullName>
    </recommendedName>
</protein>
<feature type="domain" description="F-box protein AT5G49610-like beta-propeller" evidence="1">
    <location>
        <begin position="41"/>
        <end position="293"/>
    </location>
</feature>
<accession>A0ABC9GC63</accession>
<evidence type="ECO:0000313" key="3">
    <source>
        <dbReference type="Proteomes" id="UP001497457"/>
    </source>
</evidence>